<evidence type="ECO:0000256" key="1">
    <source>
        <dbReference type="SAM" id="MobiDB-lite"/>
    </source>
</evidence>
<evidence type="ECO:0000313" key="2">
    <source>
        <dbReference type="EMBL" id="KAF7354055.1"/>
    </source>
</evidence>
<protein>
    <submittedName>
        <fullName evidence="2">Uncharacterized protein</fullName>
    </submittedName>
</protein>
<gene>
    <name evidence="2" type="ORF">MVEN_01092400</name>
</gene>
<dbReference type="OrthoDB" id="3066542at2759"/>
<proteinExistence type="predicted"/>
<comment type="caution">
    <text evidence="2">The sequence shown here is derived from an EMBL/GenBank/DDBJ whole genome shotgun (WGS) entry which is preliminary data.</text>
</comment>
<evidence type="ECO:0000313" key="3">
    <source>
        <dbReference type="Proteomes" id="UP000620124"/>
    </source>
</evidence>
<keyword evidence="3" id="KW-1185">Reference proteome</keyword>
<reference evidence="2" key="1">
    <citation type="submission" date="2020-05" db="EMBL/GenBank/DDBJ databases">
        <title>Mycena genomes resolve the evolution of fungal bioluminescence.</title>
        <authorList>
            <person name="Tsai I.J."/>
        </authorList>
    </citation>
    <scope>NUCLEOTIDE SEQUENCE</scope>
    <source>
        <strain evidence="2">CCC161011</strain>
    </source>
</reference>
<dbReference type="AlphaFoldDB" id="A0A8H7CXL5"/>
<dbReference type="Proteomes" id="UP000620124">
    <property type="component" value="Unassembled WGS sequence"/>
</dbReference>
<dbReference type="EMBL" id="JACAZI010000008">
    <property type="protein sequence ID" value="KAF7354055.1"/>
    <property type="molecule type" value="Genomic_DNA"/>
</dbReference>
<organism evidence="2 3">
    <name type="scientific">Mycena venus</name>
    <dbReference type="NCBI Taxonomy" id="2733690"/>
    <lineage>
        <taxon>Eukaryota</taxon>
        <taxon>Fungi</taxon>
        <taxon>Dikarya</taxon>
        <taxon>Basidiomycota</taxon>
        <taxon>Agaricomycotina</taxon>
        <taxon>Agaricomycetes</taxon>
        <taxon>Agaricomycetidae</taxon>
        <taxon>Agaricales</taxon>
        <taxon>Marasmiineae</taxon>
        <taxon>Mycenaceae</taxon>
        <taxon>Mycena</taxon>
    </lineage>
</organism>
<sequence>MSNTGSFFRGSAISGNGGPTDDGPSVDTSAEFFPRNFKAYHPASIINEYLLNSSPADVAVTHDDEWVSVLNDVSSYSGWILLET</sequence>
<feature type="region of interest" description="Disordered" evidence="1">
    <location>
        <begin position="1"/>
        <end position="29"/>
    </location>
</feature>
<name>A0A8H7CXL5_9AGAR</name>
<accession>A0A8H7CXL5</accession>